<proteinExistence type="predicted"/>
<feature type="compositionally biased region" description="Basic and acidic residues" evidence="1">
    <location>
        <begin position="58"/>
        <end position="73"/>
    </location>
</feature>
<feature type="compositionally biased region" description="Basic residues" evidence="1">
    <location>
        <begin position="36"/>
        <end position="52"/>
    </location>
</feature>
<evidence type="ECO:0000313" key="3">
    <source>
        <dbReference type="Proteomes" id="UP000265520"/>
    </source>
</evidence>
<organism evidence="2 3">
    <name type="scientific">Trifolium medium</name>
    <dbReference type="NCBI Taxonomy" id="97028"/>
    <lineage>
        <taxon>Eukaryota</taxon>
        <taxon>Viridiplantae</taxon>
        <taxon>Streptophyta</taxon>
        <taxon>Embryophyta</taxon>
        <taxon>Tracheophyta</taxon>
        <taxon>Spermatophyta</taxon>
        <taxon>Magnoliopsida</taxon>
        <taxon>eudicotyledons</taxon>
        <taxon>Gunneridae</taxon>
        <taxon>Pentapetalae</taxon>
        <taxon>rosids</taxon>
        <taxon>fabids</taxon>
        <taxon>Fabales</taxon>
        <taxon>Fabaceae</taxon>
        <taxon>Papilionoideae</taxon>
        <taxon>50 kb inversion clade</taxon>
        <taxon>NPAAA clade</taxon>
        <taxon>Hologalegina</taxon>
        <taxon>IRL clade</taxon>
        <taxon>Trifolieae</taxon>
        <taxon>Trifolium</taxon>
    </lineage>
</organism>
<feature type="region of interest" description="Disordered" evidence="1">
    <location>
        <begin position="28"/>
        <end position="111"/>
    </location>
</feature>
<feature type="compositionally biased region" description="Basic and acidic residues" evidence="1">
    <location>
        <begin position="97"/>
        <end position="111"/>
    </location>
</feature>
<feature type="non-terminal residue" evidence="2">
    <location>
        <position position="111"/>
    </location>
</feature>
<dbReference type="EMBL" id="LXQA010325538">
    <property type="protein sequence ID" value="MCI44055.1"/>
    <property type="molecule type" value="Genomic_DNA"/>
</dbReference>
<dbReference type="Proteomes" id="UP000265520">
    <property type="component" value="Unassembled WGS sequence"/>
</dbReference>
<name>A0A392S826_9FABA</name>
<dbReference type="AlphaFoldDB" id="A0A392S826"/>
<evidence type="ECO:0000313" key="2">
    <source>
        <dbReference type="EMBL" id="MCI44055.1"/>
    </source>
</evidence>
<feature type="non-terminal residue" evidence="2">
    <location>
        <position position="1"/>
    </location>
</feature>
<keyword evidence="3" id="KW-1185">Reference proteome</keyword>
<accession>A0A392S826</accession>
<comment type="caution">
    <text evidence="2">The sequence shown here is derived from an EMBL/GenBank/DDBJ whole genome shotgun (WGS) entry which is preliminary data.</text>
</comment>
<sequence>LTRSDITDLLAAIRSTNETLQQQGLMISALEESIRPRSRSRSPRKIRPRSKTPPHPPQRQDTHNRHPALERHQQPNKKRDRTPPREDKVSTTTKKGKTIERPEQRRRSPQG</sequence>
<evidence type="ECO:0000256" key="1">
    <source>
        <dbReference type="SAM" id="MobiDB-lite"/>
    </source>
</evidence>
<reference evidence="2 3" key="1">
    <citation type="journal article" date="2018" name="Front. Plant Sci.">
        <title>Red Clover (Trifolium pratense) and Zigzag Clover (T. medium) - A Picture of Genomic Similarities and Differences.</title>
        <authorList>
            <person name="Dluhosova J."/>
            <person name="Istvanek J."/>
            <person name="Nedelnik J."/>
            <person name="Repkova J."/>
        </authorList>
    </citation>
    <scope>NUCLEOTIDE SEQUENCE [LARGE SCALE GENOMIC DNA]</scope>
    <source>
        <strain evidence="3">cv. 10/8</strain>
        <tissue evidence="2">Leaf</tissue>
    </source>
</reference>
<protein>
    <submittedName>
        <fullName evidence="2">Uncharacterized protein</fullName>
    </submittedName>
</protein>